<organism evidence="2 3">
    <name type="scientific">Sparassis crispa</name>
    <dbReference type="NCBI Taxonomy" id="139825"/>
    <lineage>
        <taxon>Eukaryota</taxon>
        <taxon>Fungi</taxon>
        <taxon>Dikarya</taxon>
        <taxon>Basidiomycota</taxon>
        <taxon>Agaricomycotina</taxon>
        <taxon>Agaricomycetes</taxon>
        <taxon>Polyporales</taxon>
        <taxon>Sparassidaceae</taxon>
        <taxon>Sparassis</taxon>
    </lineage>
</organism>
<keyword evidence="3" id="KW-1185">Reference proteome</keyword>
<dbReference type="AlphaFoldDB" id="A0A401GCY3"/>
<proteinExistence type="predicted"/>
<feature type="compositionally biased region" description="Low complexity" evidence="1">
    <location>
        <begin position="36"/>
        <end position="51"/>
    </location>
</feature>
<dbReference type="InParanoid" id="A0A401GCY3"/>
<evidence type="ECO:0000256" key="1">
    <source>
        <dbReference type="SAM" id="MobiDB-lite"/>
    </source>
</evidence>
<evidence type="ECO:0000313" key="3">
    <source>
        <dbReference type="Proteomes" id="UP000287166"/>
    </source>
</evidence>
<reference evidence="2 3" key="1">
    <citation type="journal article" date="2018" name="Sci. Rep.">
        <title>Genome sequence of the cauliflower mushroom Sparassis crispa (Hanabiratake) and its association with beneficial usage.</title>
        <authorList>
            <person name="Kiyama R."/>
            <person name="Furutani Y."/>
            <person name="Kawaguchi K."/>
            <person name="Nakanishi T."/>
        </authorList>
    </citation>
    <scope>NUCLEOTIDE SEQUENCE [LARGE SCALE GENOMIC DNA]</scope>
</reference>
<dbReference type="GeneID" id="38776961"/>
<feature type="region of interest" description="Disordered" evidence="1">
    <location>
        <begin position="31"/>
        <end position="57"/>
    </location>
</feature>
<comment type="caution">
    <text evidence="2">The sequence shown here is derived from an EMBL/GenBank/DDBJ whole genome shotgun (WGS) entry which is preliminary data.</text>
</comment>
<protein>
    <submittedName>
        <fullName evidence="2">Uncharacterized protein</fullName>
    </submittedName>
</protein>
<name>A0A401GCY3_9APHY</name>
<sequence>MSTADTIASIPDSSAATLTPSAATLVNVSQPSADTSLSMNSDSCPSNSSGSGKPMANSNSDLRAYITSLNRDELFEWITDRKLAVNMKLGKKSSSIKKDKLVSIILSAEAIAQPSKAEVDVIVQQCKLKKMATSRV</sequence>
<dbReference type="Proteomes" id="UP000287166">
    <property type="component" value="Unassembled WGS sequence"/>
</dbReference>
<dbReference type="RefSeq" id="XP_027610957.1">
    <property type="nucleotide sequence ID" value="XM_027755156.1"/>
</dbReference>
<gene>
    <name evidence="2" type="ORF">SCP_0212460</name>
</gene>
<accession>A0A401GCY3</accession>
<dbReference type="STRING" id="139825.A0A401GCY3"/>
<evidence type="ECO:0000313" key="2">
    <source>
        <dbReference type="EMBL" id="GBE80044.1"/>
    </source>
</evidence>
<dbReference type="EMBL" id="BFAD01000002">
    <property type="protein sequence ID" value="GBE80044.1"/>
    <property type="molecule type" value="Genomic_DNA"/>
</dbReference>